<protein>
    <recommendedName>
        <fullName evidence="1">Polymerase beta nucleotidyltransferase domain-containing protein</fullName>
    </recommendedName>
</protein>
<dbReference type="SUPFAM" id="SSF81301">
    <property type="entry name" value="Nucleotidyltransferase"/>
    <property type="match status" value="1"/>
</dbReference>
<dbReference type="InterPro" id="IPR041633">
    <property type="entry name" value="Polbeta"/>
</dbReference>
<dbReference type="CDD" id="cd05403">
    <property type="entry name" value="NT_KNTase_like"/>
    <property type="match status" value="1"/>
</dbReference>
<dbReference type="Pfam" id="PF18765">
    <property type="entry name" value="Polbeta"/>
    <property type="match status" value="1"/>
</dbReference>
<accession>A0A510E0A8</accession>
<evidence type="ECO:0000313" key="3">
    <source>
        <dbReference type="Proteomes" id="UP000325030"/>
    </source>
</evidence>
<name>A0A510E0A8_9CREN</name>
<sequence length="110" mass="12607">MVFGTERMKYLEENWSKIASLVLNKARKFADVKEVIVYGSVVKGDTMGSSDLDIALIVRNLDLTHLRDLLLKVYFSLPDEVSQILDLNIIEERDENELLRFAGKYVIVKS</sequence>
<dbReference type="EMBL" id="AP018930">
    <property type="protein sequence ID" value="BBG25926.1"/>
    <property type="molecule type" value="Genomic_DNA"/>
</dbReference>
<evidence type="ECO:0000313" key="2">
    <source>
        <dbReference type="EMBL" id="BBG25926.1"/>
    </source>
</evidence>
<dbReference type="Gene3D" id="3.30.460.10">
    <property type="entry name" value="Beta Polymerase, domain 2"/>
    <property type="match status" value="1"/>
</dbReference>
<proteinExistence type="predicted"/>
<feature type="domain" description="Polymerase beta nucleotidyltransferase" evidence="1">
    <location>
        <begin position="26"/>
        <end position="91"/>
    </location>
</feature>
<reference evidence="3" key="1">
    <citation type="submission" date="2018-09" db="EMBL/GenBank/DDBJ databases">
        <title>Complete Genome Sequencing of Sulfolobus sp. JCM 16834.</title>
        <authorList>
            <person name="Kato S."/>
            <person name="Itoh T."/>
            <person name="Ohkuma M."/>
        </authorList>
    </citation>
    <scope>NUCLEOTIDE SEQUENCE [LARGE SCALE GENOMIC DNA]</scope>
    <source>
        <strain evidence="3">IC-007</strain>
    </source>
</reference>
<gene>
    <name evidence="2" type="ORF">IC007_0431</name>
</gene>
<dbReference type="InterPro" id="IPR043519">
    <property type="entry name" value="NT_sf"/>
</dbReference>
<evidence type="ECO:0000259" key="1">
    <source>
        <dbReference type="Pfam" id="PF18765"/>
    </source>
</evidence>
<dbReference type="Proteomes" id="UP000325030">
    <property type="component" value="Chromosome"/>
</dbReference>
<dbReference type="AlphaFoldDB" id="A0A510E0A8"/>
<organism evidence="2 3">
    <name type="scientific">Sulfuracidifex tepidarius</name>
    <dbReference type="NCBI Taxonomy" id="1294262"/>
    <lineage>
        <taxon>Archaea</taxon>
        <taxon>Thermoproteota</taxon>
        <taxon>Thermoprotei</taxon>
        <taxon>Sulfolobales</taxon>
        <taxon>Sulfolobaceae</taxon>
        <taxon>Sulfuracidifex</taxon>
    </lineage>
</organism>